<evidence type="ECO:0000256" key="4">
    <source>
        <dbReference type="ARBA" id="ARBA00022801"/>
    </source>
</evidence>
<accession>A0A9P1FRI3</accession>
<dbReference type="EMBL" id="CAMXCT010001014">
    <property type="protein sequence ID" value="CAI3985743.1"/>
    <property type="molecule type" value="Genomic_DNA"/>
</dbReference>
<dbReference type="Pfam" id="PF03061">
    <property type="entry name" value="4HBT"/>
    <property type="match status" value="1"/>
</dbReference>
<dbReference type="InterPro" id="IPR040170">
    <property type="entry name" value="Cytosol_ACT"/>
</dbReference>
<comment type="catalytic activity">
    <reaction evidence="1">
        <text>butanoyl-CoA + H2O = butanoate + CoA + H(+)</text>
        <dbReference type="Rhea" id="RHEA:40111"/>
        <dbReference type="ChEBI" id="CHEBI:15377"/>
        <dbReference type="ChEBI" id="CHEBI:15378"/>
        <dbReference type="ChEBI" id="CHEBI:17968"/>
        <dbReference type="ChEBI" id="CHEBI:57287"/>
        <dbReference type="ChEBI" id="CHEBI:57371"/>
    </reaction>
    <physiologicalReaction direction="left-to-right" evidence="1">
        <dbReference type="Rhea" id="RHEA:40112"/>
    </physiologicalReaction>
</comment>
<dbReference type="GO" id="GO:0006637">
    <property type="term" value="P:acyl-CoA metabolic process"/>
    <property type="evidence" value="ECO:0007669"/>
    <property type="project" value="TreeGrafter"/>
</dbReference>
<dbReference type="InterPro" id="IPR006683">
    <property type="entry name" value="Thioestr_dom"/>
</dbReference>
<dbReference type="OrthoDB" id="331699at2759"/>
<feature type="domain" description="HotDog ACOT-type" evidence="8">
    <location>
        <begin position="61"/>
        <end position="183"/>
    </location>
</feature>
<reference evidence="10 11" key="2">
    <citation type="submission" date="2024-05" db="EMBL/GenBank/DDBJ databases">
        <authorList>
            <person name="Chen Y."/>
            <person name="Shah S."/>
            <person name="Dougan E. K."/>
            <person name="Thang M."/>
            <person name="Chan C."/>
        </authorList>
    </citation>
    <scope>NUCLEOTIDE SEQUENCE [LARGE SCALE GENOMIC DNA]</scope>
</reference>
<evidence type="ECO:0000256" key="3">
    <source>
        <dbReference type="ARBA" id="ARBA00022737"/>
    </source>
</evidence>
<dbReference type="GO" id="GO:0006631">
    <property type="term" value="P:fatty acid metabolic process"/>
    <property type="evidence" value="ECO:0007669"/>
    <property type="project" value="UniProtKB-KW"/>
</dbReference>
<evidence type="ECO:0000313" key="9">
    <source>
        <dbReference type="EMBL" id="CAI3985743.1"/>
    </source>
</evidence>
<keyword evidence="6" id="KW-0443">Lipid metabolism</keyword>
<comment type="pathway">
    <text evidence="2">Lipid metabolism; fatty acid metabolism.</text>
</comment>
<keyword evidence="4 10" id="KW-0378">Hydrolase</keyword>
<name>A0A9P1FRI3_9DINO</name>
<evidence type="ECO:0000256" key="5">
    <source>
        <dbReference type="ARBA" id="ARBA00022832"/>
    </source>
</evidence>
<dbReference type="GO" id="GO:0005829">
    <property type="term" value="C:cytosol"/>
    <property type="evidence" value="ECO:0007669"/>
    <property type="project" value="TreeGrafter"/>
</dbReference>
<evidence type="ECO:0000259" key="7">
    <source>
        <dbReference type="PROSITE" id="PS50848"/>
    </source>
</evidence>
<dbReference type="PROSITE" id="PS51770">
    <property type="entry name" value="HOTDOG_ACOT"/>
    <property type="match status" value="2"/>
</dbReference>
<feature type="domain" description="HotDog ACOT-type" evidence="8">
    <location>
        <begin position="247"/>
        <end position="388"/>
    </location>
</feature>
<dbReference type="GO" id="GO:0008289">
    <property type="term" value="F:lipid binding"/>
    <property type="evidence" value="ECO:0007669"/>
    <property type="project" value="InterPro"/>
</dbReference>
<dbReference type="InterPro" id="IPR023393">
    <property type="entry name" value="START-like_dom_sf"/>
</dbReference>
<dbReference type="EMBL" id="CAMXCT030001014">
    <property type="protein sequence ID" value="CAL4773055.1"/>
    <property type="molecule type" value="Genomic_DNA"/>
</dbReference>
<evidence type="ECO:0000256" key="6">
    <source>
        <dbReference type="ARBA" id="ARBA00023098"/>
    </source>
</evidence>
<dbReference type="Pfam" id="PF01852">
    <property type="entry name" value="START"/>
    <property type="match status" value="1"/>
</dbReference>
<dbReference type="PROSITE" id="PS50848">
    <property type="entry name" value="START"/>
    <property type="match status" value="1"/>
</dbReference>
<proteinExistence type="predicted"/>
<dbReference type="Gene3D" id="3.30.530.20">
    <property type="match status" value="1"/>
</dbReference>
<dbReference type="AlphaFoldDB" id="A0A9P1FRI3"/>
<evidence type="ECO:0000256" key="2">
    <source>
        <dbReference type="ARBA" id="ARBA00004872"/>
    </source>
</evidence>
<feature type="domain" description="START" evidence="7">
    <location>
        <begin position="443"/>
        <end position="649"/>
    </location>
</feature>
<evidence type="ECO:0000256" key="1">
    <source>
        <dbReference type="ARBA" id="ARBA00000295"/>
    </source>
</evidence>
<dbReference type="SUPFAM" id="SSF55961">
    <property type="entry name" value="Bet v1-like"/>
    <property type="match status" value="1"/>
</dbReference>
<dbReference type="InterPro" id="IPR002913">
    <property type="entry name" value="START_lipid-bd_dom"/>
</dbReference>
<keyword evidence="5" id="KW-0276">Fatty acid metabolism</keyword>
<dbReference type="SUPFAM" id="SSF54637">
    <property type="entry name" value="Thioesterase/thiol ester dehydrase-isomerase"/>
    <property type="match status" value="2"/>
</dbReference>
<evidence type="ECO:0000313" key="10">
    <source>
        <dbReference type="EMBL" id="CAL4773055.1"/>
    </source>
</evidence>
<evidence type="ECO:0000259" key="8">
    <source>
        <dbReference type="PROSITE" id="PS51770"/>
    </source>
</evidence>
<reference evidence="9" key="1">
    <citation type="submission" date="2022-10" db="EMBL/GenBank/DDBJ databases">
        <authorList>
            <person name="Chen Y."/>
            <person name="Dougan E. K."/>
            <person name="Chan C."/>
            <person name="Rhodes N."/>
            <person name="Thang M."/>
        </authorList>
    </citation>
    <scope>NUCLEOTIDE SEQUENCE</scope>
</reference>
<sequence>MAAETKLQRETRLTGNSDLVSAIDATLQAMLGQKPNSVLARKVVGRWCQSANAQEFKEKIRDYLGRLDEQVLLGFYMTIQRRVEMMEAGPARDPRWMDATSCLAAERHCGRSAVTLVMDDLDFTENYCALLKRGERCILEGKVTRAFGSSLEVVVRISVAEVHSGTLRMVGNAYFMYVVLKTEAEKAGHIKVEVPTLVPSTAEEVLEYGLAERRRNFRKKREAQVEELVKSTSMEDEASSLSPKARPGGALTFTELVLPVHANHMGNTFGGQIMHWMVKGAKTAVWLHLRLGCAPQERPDADLGVGGKPRIRTEQLLHSWLKPESVDTVHFKAPSHVGDRVVVSAAVTRVFSQSIEVAVRVSSNSVNTQDTPTEVNVGHLNFSLMGPDGPLTAHVPDVTPSTIEQDLEYRRAIGRQKFRELRHAEVKRPTPCPGSCSLFSVDLDVKGSQVQEVAIQCISCILCLNDNATLRWERLSSDEGVQCWVEFGLSNTASVTRLKIQATVKASPKDCFELLKDAKRRPEFDAGCLEVLESEITQCGENADLVTFIYAAAGGKKEELLILRAHQEDEACNVFVICSRSVRCDSRPPREGMHRGEVLPSGFIVAPAPDTNGTCSQVTFLGQFSQSLFEVIQPIAVSNVKRFRGILETTEGKPNSGGY</sequence>
<protein>
    <submittedName>
        <fullName evidence="10">Acetyl-coenzyme A thioesterase (Acyl-Co A thioester hydrolase 12) (Acyl-coenzyme A thioesterase 12) (Acyl-CoA thioesterase 12) (Cytoplasmic acetyl-CoA hydrolase 1) (CACH-1) (MCACH-1)</fullName>
    </submittedName>
</protein>
<dbReference type="PANTHER" id="PTHR11049">
    <property type="entry name" value="ACYL COENZYME A THIOESTER HYDROLASE"/>
    <property type="match status" value="1"/>
</dbReference>
<dbReference type="Proteomes" id="UP001152797">
    <property type="component" value="Unassembled WGS sequence"/>
</dbReference>
<keyword evidence="11" id="KW-1185">Reference proteome</keyword>
<dbReference type="GO" id="GO:0052816">
    <property type="term" value="F:long-chain fatty acyl-CoA hydrolase activity"/>
    <property type="evidence" value="ECO:0007669"/>
    <property type="project" value="TreeGrafter"/>
</dbReference>
<dbReference type="PANTHER" id="PTHR11049:SF16">
    <property type="entry name" value="PROTEIN VDLD"/>
    <property type="match status" value="1"/>
</dbReference>
<keyword evidence="3" id="KW-0677">Repeat</keyword>
<dbReference type="InterPro" id="IPR029069">
    <property type="entry name" value="HotDog_dom_sf"/>
</dbReference>
<dbReference type="Gene3D" id="3.10.129.10">
    <property type="entry name" value="Hotdog Thioesterase"/>
    <property type="match status" value="2"/>
</dbReference>
<dbReference type="EMBL" id="CAMXCT020001014">
    <property type="protein sequence ID" value="CAL1139118.1"/>
    <property type="molecule type" value="Genomic_DNA"/>
</dbReference>
<comment type="caution">
    <text evidence="9">The sequence shown here is derived from an EMBL/GenBank/DDBJ whole genome shotgun (WGS) entry which is preliminary data.</text>
</comment>
<evidence type="ECO:0000313" key="11">
    <source>
        <dbReference type="Proteomes" id="UP001152797"/>
    </source>
</evidence>
<dbReference type="CDD" id="cd03442">
    <property type="entry name" value="BFIT_BACH"/>
    <property type="match status" value="2"/>
</dbReference>
<dbReference type="InterPro" id="IPR033120">
    <property type="entry name" value="HOTDOG_ACOT"/>
</dbReference>
<gene>
    <name evidence="9" type="ORF">C1SCF055_LOCUS13160</name>
</gene>
<organism evidence="9">
    <name type="scientific">Cladocopium goreaui</name>
    <dbReference type="NCBI Taxonomy" id="2562237"/>
    <lineage>
        <taxon>Eukaryota</taxon>
        <taxon>Sar</taxon>
        <taxon>Alveolata</taxon>
        <taxon>Dinophyceae</taxon>
        <taxon>Suessiales</taxon>
        <taxon>Symbiodiniaceae</taxon>
        <taxon>Cladocopium</taxon>
    </lineage>
</organism>